<dbReference type="InterPro" id="IPR029016">
    <property type="entry name" value="GAF-like_dom_sf"/>
</dbReference>
<evidence type="ECO:0000313" key="1">
    <source>
        <dbReference type="EMBL" id="KII00274.1"/>
    </source>
</evidence>
<dbReference type="Gene3D" id="3.30.450.40">
    <property type="match status" value="1"/>
</dbReference>
<evidence type="ECO:0008006" key="3">
    <source>
        <dbReference type="Google" id="ProtNLM"/>
    </source>
</evidence>
<dbReference type="EMBL" id="JROO01000005">
    <property type="protein sequence ID" value="KII00274.1"/>
    <property type="molecule type" value="Genomic_DNA"/>
</dbReference>
<accession>A0A0C2GA72</accession>
<dbReference type="SUPFAM" id="SSF55781">
    <property type="entry name" value="GAF domain-like"/>
    <property type="match status" value="1"/>
</dbReference>
<reference evidence="2" key="1">
    <citation type="journal article" date="2015" name="Chem. Biol.">
        <title>Structure, bioactivity, and resistance mechanism of streptomonomicin, an unusual lasso Peptide from an understudied halophilic actinomycete.</title>
        <authorList>
            <person name="Metelev M."/>
            <person name="Tietz J.I."/>
            <person name="Melby J.O."/>
            <person name="Blair P.M."/>
            <person name="Zhu L."/>
            <person name="Livnat I."/>
            <person name="Severinov K."/>
            <person name="Mitchell D.A."/>
        </authorList>
    </citation>
    <scope>NUCLEOTIDE SEQUENCE [LARGE SCALE GENOMIC DNA]</scope>
    <source>
        <strain evidence="2">YIM 90003</strain>
    </source>
</reference>
<keyword evidence="2" id="KW-1185">Reference proteome</keyword>
<dbReference type="Proteomes" id="UP000031675">
    <property type="component" value="Unassembled WGS sequence"/>
</dbReference>
<proteinExistence type="predicted"/>
<dbReference type="AlphaFoldDB" id="A0A0C2GA72"/>
<evidence type="ECO:0000313" key="2">
    <source>
        <dbReference type="Proteomes" id="UP000031675"/>
    </source>
</evidence>
<sequence>MAADGVAVTLIASETAREIAGSTGALSRQLEELQFMLGEGPGLESFGTGAPALACDLRSATARWPVFTPAAAGLGVGAVFSFPLRFGAVAIGTLEAYRHEARELTEEEAGDAFVFADTAALLLLEPYQRGESGDPVDGAARLAQDYHIEVYQATGMLSVQLRTNLDDALARLRGYAFANDMRISAVAREILTGRLALGEGSTGA</sequence>
<organism evidence="1 2">
    <name type="scientific">Streptomonospora alba</name>
    <dbReference type="NCBI Taxonomy" id="183763"/>
    <lineage>
        <taxon>Bacteria</taxon>
        <taxon>Bacillati</taxon>
        <taxon>Actinomycetota</taxon>
        <taxon>Actinomycetes</taxon>
        <taxon>Streptosporangiales</taxon>
        <taxon>Nocardiopsidaceae</taxon>
        <taxon>Streptomonospora</taxon>
    </lineage>
</organism>
<comment type="caution">
    <text evidence="1">The sequence shown here is derived from an EMBL/GenBank/DDBJ whole genome shotgun (WGS) entry which is preliminary data.</text>
</comment>
<gene>
    <name evidence="1" type="ORF">LP52_02865</name>
</gene>
<protein>
    <recommendedName>
        <fullName evidence="3">ANTAR domain-containing protein</fullName>
    </recommendedName>
</protein>
<dbReference type="STRING" id="183763.LP52_02865"/>
<name>A0A0C2GA72_9ACTN</name>